<comment type="caution">
    <text evidence="2">The sequence shown here is derived from an EMBL/GenBank/DDBJ whole genome shotgun (WGS) entry which is preliminary data.</text>
</comment>
<evidence type="ECO:0000313" key="3">
    <source>
        <dbReference type="Proteomes" id="UP001159329"/>
    </source>
</evidence>
<evidence type="ECO:0000313" key="2">
    <source>
        <dbReference type="EMBL" id="MDH0563000.1"/>
    </source>
</evidence>
<accession>A0AA42I6G2</accession>
<dbReference type="Gene3D" id="3.40.50.720">
    <property type="entry name" value="NAD(P)-binding Rossmann-like Domain"/>
    <property type="match status" value="1"/>
</dbReference>
<organism evidence="2 3">
    <name type="scientific">Acinetobacter courvalinii</name>
    <dbReference type="NCBI Taxonomy" id="280147"/>
    <lineage>
        <taxon>Bacteria</taxon>
        <taxon>Pseudomonadati</taxon>
        <taxon>Pseudomonadota</taxon>
        <taxon>Gammaproteobacteria</taxon>
        <taxon>Moraxellales</taxon>
        <taxon>Moraxellaceae</taxon>
        <taxon>Acinetobacter</taxon>
    </lineage>
</organism>
<dbReference type="InterPro" id="IPR036291">
    <property type="entry name" value="NAD(P)-bd_dom_sf"/>
</dbReference>
<name>A0AA42I6G2_9GAMM</name>
<reference evidence="2" key="1">
    <citation type="submission" date="2022-09" db="EMBL/GenBank/DDBJ databases">
        <title>Intensive care unit water sources are persistently colonized with multi-drug resistant bacteria and are the site of extensive horizontal gene transfer of antibiotic resistance genes.</title>
        <authorList>
            <person name="Diorio-Toth L."/>
        </authorList>
    </citation>
    <scope>NUCLEOTIDE SEQUENCE</scope>
    <source>
        <strain evidence="2">GD04005</strain>
    </source>
</reference>
<dbReference type="EMBL" id="JAOEEO010000001">
    <property type="protein sequence ID" value="MDH0563000.1"/>
    <property type="molecule type" value="Genomic_DNA"/>
</dbReference>
<dbReference type="CDD" id="cd05233">
    <property type="entry name" value="SDR_c"/>
    <property type="match status" value="1"/>
</dbReference>
<dbReference type="RefSeq" id="WP_279694619.1">
    <property type="nucleotide sequence ID" value="NZ_JAOEEO010000001.1"/>
</dbReference>
<dbReference type="PANTHER" id="PTHR42879">
    <property type="entry name" value="3-OXOACYL-(ACYL-CARRIER-PROTEIN) REDUCTASE"/>
    <property type="match status" value="1"/>
</dbReference>
<dbReference type="PANTHER" id="PTHR42879:SF2">
    <property type="entry name" value="3-OXOACYL-[ACYL-CARRIER-PROTEIN] REDUCTASE FABG"/>
    <property type="match status" value="1"/>
</dbReference>
<sequence length="266" mass="27841">MLVKNKIAVIFGGSGAVGHAIADTLAREGAHVYVGARHQHTLDQVAARIHHAEGQIQTFIVDVLDEQATQTAIKQLAELTGGIDVVINATSFMHNQGKELSELTQHEFMQGITAFLTAQFNIAKAVVPYMGTKSIGAMISVIAPSGAMAIPGHLGHIVGCAGSEAFIKALASEVGPKNIRVLGVRSHAIADAAQAGSYTRELFSLKAQAIGITLDEWLNGAAQSTMLKRLPTLAQIAELVTFLASDHTSAMTATIVNVTAGATINS</sequence>
<dbReference type="SUPFAM" id="SSF51735">
    <property type="entry name" value="NAD(P)-binding Rossmann-fold domains"/>
    <property type="match status" value="1"/>
</dbReference>
<evidence type="ECO:0000256" key="1">
    <source>
        <dbReference type="ARBA" id="ARBA00006484"/>
    </source>
</evidence>
<gene>
    <name evidence="2" type="ORF">N7644_04800</name>
</gene>
<dbReference type="Proteomes" id="UP001159329">
    <property type="component" value="Unassembled WGS sequence"/>
</dbReference>
<protein>
    <submittedName>
        <fullName evidence="2">SDR family oxidoreductase</fullName>
    </submittedName>
</protein>
<proteinExistence type="inferred from homology"/>
<dbReference type="InterPro" id="IPR050259">
    <property type="entry name" value="SDR"/>
</dbReference>
<dbReference type="PRINTS" id="PR00081">
    <property type="entry name" value="GDHRDH"/>
</dbReference>
<dbReference type="AlphaFoldDB" id="A0AA42I6G2"/>
<dbReference type="Pfam" id="PF13561">
    <property type="entry name" value="adh_short_C2"/>
    <property type="match status" value="1"/>
</dbReference>
<dbReference type="InterPro" id="IPR002347">
    <property type="entry name" value="SDR_fam"/>
</dbReference>
<comment type="similarity">
    <text evidence="1">Belongs to the short-chain dehydrogenases/reductases (SDR) family.</text>
</comment>